<proteinExistence type="predicted"/>
<dbReference type="GO" id="GO:0009653">
    <property type="term" value="P:anatomical structure morphogenesis"/>
    <property type="evidence" value="ECO:0007669"/>
    <property type="project" value="TreeGrafter"/>
</dbReference>
<feature type="domain" description="Apple" evidence="2">
    <location>
        <begin position="258"/>
        <end position="341"/>
    </location>
</feature>
<dbReference type="WBParaSite" id="TMUE_3000014385.1">
    <property type="protein sequence ID" value="TMUE_3000014385.1"/>
    <property type="gene ID" value="WBGene00290061"/>
</dbReference>
<evidence type="ECO:0000313" key="4">
    <source>
        <dbReference type="WBParaSite" id="TMUE_3000014385.1"/>
    </source>
</evidence>
<dbReference type="CDD" id="cd01099">
    <property type="entry name" value="PAN_AP_HGF"/>
    <property type="match status" value="1"/>
</dbReference>
<evidence type="ECO:0000259" key="2">
    <source>
        <dbReference type="PROSITE" id="PS50948"/>
    </source>
</evidence>
<evidence type="ECO:0000313" key="3">
    <source>
        <dbReference type="Proteomes" id="UP000046395"/>
    </source>
</evidence>
<dbReference type="SMART" id="SM00473">
    <property type="entry name" value="PAN_AP"/>
    <property type="match status" value="2"/>
</dbReference>
<dbReference type="InterPro" id="IPR003609">
    <property type="entry name" value="Pan_app"/>
</dbReference>
<sequence>MISVHLPLYVLAACASWQGVQAYHQPLPPAYVPGPACRVDTSLIPTAEVSHVYSTASPANLKCGNMLQCYNSSHDTAMANGAPFERRSEISCEQCLKLCEEKRAPGRRYECRSVIYDYIRNVCDLYAVIGTTWPQCLASFKGYAHFRPIGKCALAAEPKAFQCRPPKKQKMIVVEGSVSTAPAFVSLGSRSKAECLVACEENWDESSNGLAIGDVCQVAMHARDECHLSSQPLDFRTLKEMPGGIVAAAKCFQDLEPCPYPFRLFQQRILVGYAKKVTDAGSVEDCIQQCLSVQKFHCNSGMFFLEDHGQNCILNTETATNKPFLFTSEDVYTVFYFDVSCNPDPSWTPVRAFREARAPTGVLAEISDPDKWTDWSPCSKVTYKRYRYKRCELKDIRRCEREVEDCSPDL</sequence>
<keyword evidence="1" id="KW-0732">Signal</keyword>
<dbReference type="SUPFAM" id="SSF57414">
    <property type="entry name" value="Hairpin loop containing domain-like"/>
    <property type="match status" value="2"/>
</dbReference>
<protein>
    <submittedName>
        <fullName evidence="4">Apple domain-containing protein</fullName>
    </submittedName>
</protein>
<dbReference type="PROSITE" id="PS50948">
    <property type="entry name" value="PAN"/>
    <property type="match status" value="1"/>
</dbReference>
<keyword evidence="3" id="KW-1185">Reference proteome</keyword>
<dbReference type="Pfam" id="PF00024">
    <property type="entry name" value="PAN_1"/>
    <property type="match status" value="1"/>
</dbReference>
<dbReference type="Proteomes" id="UP000046395">
    <property type="component" value="Unassembled WGS sequence"/>
</dbReference>
<feature type="signal peptide" evidence="1">
    <location>
        <begin position="1"/>
        <end position="22"/>
    </location>
</feature>
<dbReference type="PANTHER" id="PTHR47327">
    <property type="entry name" value="FI18240P1-RELATED"/>
    <property type="match status" value="1"/>
</dbReference>
<name>A0A5S6R4F3_TRIMR</name>
<dbReference type="AlphaFoldDB" id="A0A5S6R4F3"/>
<dbReference type="InterPro" id="IPR052774">
    <property type="entry name" value="Celegans_DevNeuronal_Protein"/>
</dbReference>
<dbReference type="Gene3D" id="3.50.4.10">
    <property type="entry name" value="Hepatocyte Growth Factor"/>
    <property type="match status" value="2"/>
</dbReference>
<dbReference type="PANTHER" id="PTHR47327:SF1">
    <property type="entry name" value="RE15579P"/>
    <property type="match status" value="1"/>
</dbReference>
<reference evidence="4" key="1">
    <citation type="submission" date="2019-12" db="UniProtKB">
        <authorList>
            <consortium name="WormBaseParasite"/>
        </authorList>
    </citation>
    <scope>IDENTIFICATION</scope>
</reference>
<accession>A0A5S6R4F3</accession>
<organism evidence="3 4">
    <name type="scientific">Trichuris muris</name>
    <name type="common">Mouse whipworm</name>
    <dbReference type="NCBI Taxonomy" id="70415"/>
    <lineage>
        <taxon>Eukaryota</taxon>
        <taxon>Metazoa</taxon>
        <taxon>Ecdysozoa</taxon>
        <taxon>Nematoda</taxon>
        <taxon>Enoplea</taxon>
        <taxon>Dorylaimia</taxon>
        <taxon>Trichinellida</taxon>
        <taxon>Trichuridae</taxon>
        <taxon>Trichuris</taxon>
    </lineage>
</organism>
<evidence type="ECO:0000256" key="1">
    <source>
        <dbReference type="SAM" id="SignalP"/>
    </source>
</evidence>
<feature type="chain" id="PRO_5024316528" evidence="1">
    <location>
        <begin position="23"/>
        <end position="410"/>
    </location>
</feature>